<dbReference type="Gene3D" id="3.30.200.20">
    <property type="entry name" value="Phosphorylase Kinase, domain 1"/>
    <property type="match status" value="1"/>
</dbReference>
<keyword evidence="2 11" id="KW-0723">Serine/threonine-protein kinase</keyword>
<gene>
    <name evidence="14" type="ORF">A3770_09p55910</name>
</gene>
<name>A0A5B8MRJ2_9CHLO</name>
<feature type="binding site" evidence="10">
    <location>
        <position position="174"/>
    </location>
    <ligand>
        <name>ATP</name>
        <dbReference type="ChEBI" id="CHEBI:30616"/>
    </ligand>
</feature>
<evidence type="ECO:0000256" key="12">
    <source>
        <dbReference type="SAM" id="SignalP"/>
    </source>
</evidence>
<dbReference type="Gene3D" id="1.10.510.10">
    <property type="entry name" value="Transferase(Phosphotransferase) domain 1"/>
    <property type="match status" value="1"/>
</dbReference>
<comment type="catalytic activity">
    <reaction evidence="8">
        <text>L-seryl-[protein] + ATP = O-phospho-L-seryl-[protein] + ADP + H(+)</text>
        <dbReference type="Rhea" id="RHEA:17989"/>
        <dbReference type="Rhea" id="RHEA-COMP:9863"/>
        <dbReference type="Rhea" id="RHEA-COMP:11604"/>
        <dbReference type="ChEBI" id="CHEBI:15378"/>
        <dbReference type="ChEBI" id="CHEBI:29999"/>
        <dbReference type="ChEBI" id="CHEBI:30616"/>
        <dbReference type="ChEBI" id="CHEBI:83421"/>
        <dbReference type="ChEBI" id="CHEBI:456216"/>
        <dbReference type="EC" id="2.7.11.1"/>
    </reaction>
</comment>
<sequence>MVPPRVRPKAARRWLLLAALVLVAGSSWWATSAEGRRTSEPGVEATDVLGMEGSLPGSNCKGTDQGACRTSFGEGGEDVVEASKPPQACEAKEEEKPSTRFPLQWRDPSSTSRARVYADVILKKPKEYWDYHDDSIVQWGPLDGYSVKGKIGKGKYSQVFEAFDAERNMACALKMLKPKTRATKVTREVKILQNLEGGPNIIKLVDTVMDPLLKAKGLVFEHVNNTDLEVLCPTLTDLEVRTYLLELLKALDYCHSRGIMHRDVKPHNVMIDHSKKTLRLIDWGLAEFYRPGKDFNIRVSTKNYKGPELLVGLQDYDYSLDMWSVGVMLAGMMFRKGEPFFRGQDNYDQLVTIAKVLGTGGLYDYLNTYKMRLNPHLEAMVGHHSRKPWAAFVTAENQHLISHEAMDLLDKLLVYDHQKRLTAKEAMTHPYFEVLRGSDGL</sequence>
<keyword evidence="3" id="KW-0808">Transferase</keyword>
<dbReference type="CDD" id="cd14132">
    <property type="entry name" value="STKc_CK2_alpha"/>
    <property type="match status" value="1"/>
</dbReference>
<dbReference type="Proteomes" id="UP000316726">
    <property type="component" value="Chromosome 9"/>
</dbReference>
<evidence type="ECO:0000256" key="1">
    <source>
        <dbReference type="ARBA" id="ARBA00012513"/>
    </source>
</evidence>
<dbReference type="InterPro" id="IPR011009">
    <property type="entry name" value="Kinase-like_dom_sf"/>
</dbReference>
<dbReference type="EMBL" id="CP031042">
    <property type="protein sequence ID" value="QDZ23073.1"/>
    <property type="molecule type" value="Genomic_DNA"/>
</dbReference>
<keyword evidence="6 10" id="KW-0067">ATP-binding</keyword>
<dbReference type="GO" id="GO:0005634">
    <property type="term" value="C:nucleus"/>
    <property type="evidence" value="ECO:0007669"/>
    <property type="project" value="TreeGrafter"/>
</dbReference>
<feature type="domain" description="Protein kinase" evidence="13">
    <location>
        <begin position="145"/>
        <end position="432"/>
    </location>
</feature>
<dbReference type="InterPro" id="IPR008271">
    <property type="entry name" value="Ser/Thr_kinase_AS"/>
</dbReference>
<keyword evidence="12" id="KW-0732">Signal</keyword>
<dbReference type="InterPro" id="IPR000719">
    <property type="entry name" value="Prot_kinase_dom"/>
</dbReference>
<organism evidence="14 15">
    <name type="scientific">Chloropicon primus</name>
    <dbReference type="NCBI Taxonomy" id="1764295"/>
    <lineage>
        <taxon>Eukaryota</taxon>
        <taxon>Viridiplantae</taxon>
        <taxon>Chlorophyta</taxon>
        <taxon>Chloropicophyceae</taxon>
        <taxon>Chloropicales</taxon>
        <taxon>Chloropicaceae</taxon>
        <taxon>Chloropicon</taxon>
    </lineage>
</organism>
<dbReference type="GO" id="GO:0005829">
    <property type="term" value="C:cytosol"/>
    <property type="evidence" value="ECO:0007669"/>
    <property type="project" value="TreeGrafter"/>
</dbReference>
<dbReference type="PROSITE" id="PS50011">
    <property type="entry name" value="PROTEIN_KINASE_DOM"/>
    <property type="match status" value="1"/>
</dbReference>
<evidence type="ECO:0000259" key="13">
    <source>
        <dbReference type="PROSITE" id="PS50011"/>
    </source>
</evidence>
<evidence type="ECO:0000256" key="2">
    <source>
        <dbReference type="ARBA" id="ARBA00022527"/>
    </source>
</evidence>
<dbReference type="GO" id="GO:0005956">
    <property type="term" value="C:protein kinase CK2 complex"/>
    <property type="evidence" value="ECO:0007669"/>
    <property type="project" value="TreeGrafter"/>
</dbReference>
<dbReference type="OrthoDB" id="10254671at2759"/>
<evidence type="ECO:0000313" key="14">
    <source>
        <dbReference type="EMBL" id="QDZ23073.1"/>
    </source>
</evidence>
<evidence type="ECO:0000256" key="3">
    <source>
        <dbReference type="ARBA" id="ARBA00022679"/>
    </source>
</evidence>
<keyword evidence="15" id="KW-1185">Reference proteome</keyword>
<dbReference type="PROSITE" id="PS00107">
    <property type="entry name" value="PROTEIN_KINASE_ATP"/>
    <property type="match status" value="1"/>
</dbReference>
<dbReference type="GO" id="GO:0051726">
    <property type="term" value="P:regulation of cell cycle"/>
    <property type="evidence" value="ECO:0007669"/>
    <property type="project" value="TreeGrafter"/>
</dbReference>
<evidence type="ECO:0000256" key="8">
    <source>
        <dbReference type="ARBA" id="ARBA00048679"/>
    </source>
</evidence>
<evidence type="ECO:0000256" key="4">
    <source>
        <dbReference type="ARBA" id="ARBA00022741"/>
    </source>
</evidence>
<evidence type="ECO:0000256" key="10">
    <source>
        <dbReference type="PROSITE-ProRule" id="PRU10141"/>
    </source>
</evidence>
<evidence type="ECO:0000313" key="15">
    <source>
        <dbReference type="Proteomes" id="UP000316726"/>
    </source>
</evidence>
<keyword evidence="5 14" id="KW-0418">Kinase</keyword>
<feature type="chain" id="PRO_5022889482" description="non-specific serine/threonine protein kinase" evidence="12">
    <location>
        <begin position="36"/>
        <end position="441"/>
    </location>
</feature>
<dbReference type="PROSITE" id="PS00108">
    <property type="entry name" value="PROTEIN_KINASE_ST"/>
    <property type="match status" value="1"/>
</dbReference>
<evidence type="ECO:0000256" key="11">
    <source>
        <dbReference type="RuleBase" id="RU000304"/>
    </source>
</evidence>
<dbReference type="PANTHER" id="PTHR24054">
    <property type="entry name" value="CASEIN KINASE II SUBUNIT ALPHA"/>
    <property type="match status" value="1"/>
</dbReference>
<dbReference type="FunFam" id="3.30.200.20:FF:000088">
    <property type="entry name" value="Casein kinase II subunit alpha"/>
    <property type="match status" value="1"/>
</dbReference>
<dbReference type="FunFam" id="1.10.510.10:FF:000059">
    <property type="entry name" value="Casein kinase II subunit alpha"/>
    <property type="match status" value="1"/>
</dbReference>
<dbReference type="GO" id="GO:0004674">
    <property type="term" value="F:protein serine/threonine kinase activity"/>
    <property type="evidence" value="ECO:0007669"/>
    <property type="project" value="UniProtKB-KW"/>
</dbReference>
<dbReference type="Pfam" id="PF00069">
    <property type="entry name" value="Pkinase"/>
    <property type="match status" value="1"/>
</dbReference>
<proteinExistence type="inferred from homology"/>
<dbReference type="InterPro" id="IPR045216">
    <property type="entry name" value="CK2_alpha"/>
</dbReference>
<comment type="similarity">
    <text evidence="9">Belongs to the protein kinase superfamily. Ser/Thr protein kinase family. CK2 subfamily.</text>
</comment>
<dbReference type="SUPFAM" id="SSF56112">
    <property type="entry name" value="Protein kinase-like (PK-like)"/>
    <property type="match status" value="1"/>
</dbReference>
<evidence type="ECO:0000256" key="9">
    <source>
        <dbReference type="ARBA" id="ARBA00061236"/>
    </source>
</evidence>
<dbReference type="AlphaFoldDB" id="A0A5B8MRJ2"/>
<feature type="signal peptide" evidence="12">
    <location>
        <begin position="1"/>
        <end position="35"/>
    </location>
</feature>
<dbReference type="EC" id="2.7.11.1" evidence="1"/>
<protein>
    <recommendedName>
        <fullName evidence="1">non-specific serine/threonine protein kinase</fullName>
        <ecNumber evidence="1">2.7.11.1</ecNumber>
    </recommendedName>
</protein>
<keyword evidence="4 10" id="KW-0547">Nucleotide-binding</keyword>
<dbReference type="STRING" id="1764295.A0A5B8MRJ2"/>
<comment type="catalytic activity">
    <reaction evidence="7">
        <text>L-threonyl-[protein] + ATP = O-phospho-L-threonyl-[protein] + ADP + H(+)</text>
        <dbReference type="Rhea" id="RHEA:46608"/>
        <dbReference type="Rhea" id="RHEA-COMP:11060"/>
        <dbReference type="Rhea" id="RHEA-COMP:11605"/>
        <dbReference type="ChEBI" id="CHEBI:15378"/>
        <dbReference type="ChEBI" id="CHEBI:30013"/>
        <dbReference type="ChEBI" id="CHEBI:30616"/>
        <dbReference type="ChEBI" id="CHEBI:61977"/>
        <dbReference type="ChEBI" id="CHEBI:456216"/>
        <dbReference type="EC" id="2.7.11.1"/>
    </reaction>
</comment>
<dbReference type="GO" id="GO:0005524">
    <property type="term" value="F:ATP binding"/>
    <property type="evidence" value="ECO:0007669"/>
    <property type="project" value="UniProtKB-UniRule"/>
</dbReference>
<dbReference type="PANTHER" id="PTHR24054:SF0">
    <property type="entry name" value="CASEIN KINASE II SUBUNIT ALPHA"/>
    <property type="match status" value="1"/>
</dbReference>
<reference evidence="14 15" key="1">
    <citation type="submission" date="2018-07" db="EMBL/GenBank/DDBJ databases">
        <title>The complete nuclear genome of the prasinophyte Chloropicon primus (CCMP1205).</title>
        <authorList>
            <person name="Pombert J.-F."/>
            <person name="Otis C."/>
            <person name="Turmel M."/>
            <person name="Lemieux C."/>
        </authorList>
    </citation>
    <scope>NUCLEOTIDE SEQUENCE [LARGE SCALE GENOMIC DNA]</scope>
    <source>
        <strain evidence="14 15">CCMP1205</strain>
    </source>
</reference>
<evidence type="ECO:0000256" key="7">
    <source>
        <dbReference type="ARBA" id="ARBA00047899"/>
    </source>
</evidence>
<evidence type="ECO:0000256" key="6">
    <source>
        <dbReference type="ARBA" id="ARBA00022840"/>
    </source>
</evidence>
<dbReference type="InterPro" id="IPR017441">
    <property type="entry name" value="Protein_kinase_ATP_BS"/>
</dbReference>
<accession>A0A5B8MRJ2</accession>
<evidence type="ECO:0000256" key="5">
    <source>
        <dbReference type="ARBA" id="ARBA00022777"/>
    </source>
</evidence>
<dbReference type="SMART" id="SM00220">
    <property type="entry name" value="S_TKc"/>
    <property type="match status" value="1"/>
</dbReference>